<evidence type="ECO:0000313" key="16">
    <source>
        <dbReference type="EMBL" id="NYE71665.1"/>
    </source>
</evidence>
<proteinExistence type="inferred from homology"/>
<dbReference type="SMART" id="SM00740">
    <property type="entry name" value="PASTA"/>
    <property type="match status" value="1"/>
</dbReference>
<name>A0A7Y9I7U8_9ACTN</name>
<dbReference type="Gene3D" id="3.40.710.10">
    <property type="entry name" value="DD-peptidase/beta-lactamase superfamily"/>
    <property type="match status" value="1"/>
</dbReference>
<evidence type="ECO:0000259" key="15">
    <source>
        <dbReference type="SMART" id="SM00740"/>
    </source>
</evidence>
<evidence type="ECO:0000256" key="1">
    <source>
        <dbReference type="ARBA" id="ARBA00007090"/>
    </source>
</evidence>
<dbReference type="GO" id="GO:0009252">
    <property type="term" value="P:peptidoglycan biosynthetic process"/>
    <property type="evidence" value="ECO:0007669"/>
    <property type="project" value="UniProtKB-KW"/>
</dbReference>
<comment type="similarity">
    <text evidence="1">In the C-terminal section; belongs to the transpeptidase family.</text>
</comment>
<comment type="catalytic activity">
    <reaction evidence="13">
        <text>[GlcNAc-(1-&gt;4)-Mur2Ac(oyl-L-Ala-gamma-D-Glu-L-Lys-D-Ala-D-Ala)](n)-di-trans,octa-cis-undecaprenyl diphosphate + beta-D-GlcNAc-(1-&gt;4)-Mur2Ac(oyl-L-Ala-gamma-D-Glu-L-Lys-D-Ala-D-Ala)-di-trans,octa-cis-undecaprenyl diphosphate = [GlcNAc-(1-&gt;4)-Mur2Ac(oyl-L-Ala-gamma-D-Glu-L-Lys-D-Ala-D-Ala)](n+1)-di-trans,octa-cis-undecaprenyl diphosphate + di-trans,octa-cis-undecaprenyl diphosphate + H(+)</text>
        <dbReference type="Rhea" id="RHEA:23708"/>
        <dbReference type="Rhea" id="RHEA-COMP:9602"/>
        <dbReference type="Rhea" id="RHEA-COMP:9603"/>
        <dbReference type="ChEBI" id="CHEBI:15378"/>
        <dbReference type="ChEBI" id="CHEBI:58405"/>
        <dbReference type="ChEBI" id="CHEBI:60033"/>
        <dbReference type="ChEBI" id="CHEBI:78435"/>
        <dbReference type="EC" id="2.4.99.28"/>
    </reaction>
</comment>
<keyword evidence="4" id="KW-0645">Protease</keyword>
<keyword evidence="17" id="KW-1185">Reference proteome</keyword>
<keyword evidence="8" id="KW-0133">Cell shape</keyword>
<dbReference type="InterPro" id="IPR023346">
    <property type="entry name" value="Lysozyme-like_dom_sf"/>
</dbReference>
<comment type="similarity">
    <text evidence="2">In the N-terminal section; belongs to the glycosyltransferase 51 family.</text>
</comment>
<evidence type="ECO:0000256" key="9">
    <source>
        <dbReference type="ARBA" id="ARBA00022984"/>
    </source>
</evidence>
<keyword evidence="5" id="KW-0328">Glycosyltransferase</keyword>
<dbReference type="InterPro" id="IPR036950">
    <property type="entry name" value="PBP_transglycosylase"/>
</dbReference>
<keyword evidence="3 16" id="KW-0121">Carboxypeptidase</keyword>
<evidence type="ECO:0000256" key="6">
    <source>
        <dbReference type="ARBA" id="ARBA00022679"/>
    </source>
</evidence>
<evidence type="ECO:0000256" key="2">
    <source>
        <dbReference type="ARBA" id="ARBA00007739"/>
    </source>
</evidence>
<evidence type="ECO:0000313" key="17">
    <source>
        <dbReference type="Proteomes" id="UP000569914"/>
    </source>
</evidence>
<comment type="caution">
    <text evidence="16">The sequence shown here is derived from an EMBL/GenBank/DDBJ whole genome shotgun (WGS) entry which is preliminary data.</text>
</comment>
<accession>A0A7Y9I7U8</accession>
<dbReference type="GO" id="GO:0009002">
    <property type="term" value="F:serine-type D-Ala-D-Ala carboxypeptidase activity"/>
    <property type="evidence" value="ECO:0007669"/>
    <property type="project" value="UniProtKB-EC"/>
</dbReference>
<evidence type="ECO:0000256" key="3">
    <source>
        <dbReference type="ARBA" id="ARBA00022645"/>
    </source>
</evidence>
<organism evidence="16 17">
    <name type="scientific">Microlunatus parietis</name>
    <dbReference type="NCBI Taxonomy" id="682979"/>
    <lineage>
        <taxon>Bacteria</taxon>
        <taxon>Bacillati</taxon>
        <taxon>Actinomycetota</taxon>
        <taxon>Actinomycetes</taxon>
        <taxon>Propionibacteriales</taxon>
        <taxon>Propionibacteriaceae</taxon>
        <taxon>Microlunatus</taxon>
    </lineage>
</organism>
<dbReference type="AlphaFoldDB" id="A0A7Y9I7U8"/>
<feature type="domain" description="PASTA" evidence="15">
    <location>
        <begin position="716"/>
        <end position="781"/>
    </location>
</feature>
<dbReference type="PANTHER" id="PTHR32282:SF33">
    <property type="entry name" value="PEPTIDOGLYCAN GLYCOSYLTRANSFERASE"/>
    <property type="match status" value="1"/>
</dbReference>
<dbReference type="InterPro" id="IPR005543">
    <property type="entry name" value="PASTA_dom"/>
</dbReference>
<evidence type="ECO:0000256" key="14">
    <source>
        <dbReference type="SAM" id="MobiDB-lite"/>
    </source>
</evidence>
<dbReference type="EMBL" id="JACCBU010000001">
    <property type="protein sequence ID" value="NYE71665.1"/>
    <property type="molecule type" value="Genomic_DNA"/>
</dbReference>
<evidence type="ECO:0000256" key="5">
    <source>
        <dbReference type="ARBA" id="ARBA00022676"/>
    </source>
</evidence>
<evidence type="ECO:0000256" key="11">
    <source>
        <dbReference type="ARBA" id="ARBA00023316"/>
    </source>
</evidence>
<keyword evidence="6" id="KW-0808">Transferase</keyword>
<dbReference type="InterPro" id="IPR050396">
    <property type="entry name" value="Glycosyltr_51/Transpeptidase"/>
</dbReference>
<evidence type="ECO:0000256" key="13">
    <source>
        <dbReference type="ARBA" id="ARBA00049902"/>
    </source>
</evidence>
<reference evidence="16 17" key="1">
    <citation type="submission" date="2020-07" db="EMBL/GenBank/DDBJ databases">
        <title>Sequencing the genomes of 1000 actinobacteria strains.</title>
        <authorList>
            <person name="Klenk H.-P."/>
        </authorList>
    </citation>
    <scope>NUCLEOTIDE SEQUENCE [LARGE SCALE GENOMIC DNA]</scope>
    <source>
        <strain evidence="16 17">DSM 22083</strain>
    </source>
</reference>
<dbReference type="GO" id="GO:0006508">
    <property type="term" value="P:proteolysis"/>
    <property type="evidence" value="ECO:0007669"/>
    <property type="project" value="UniProtKB-KW"/>
</dbReference>
<keyword evidence="11" id="KW-0961">Cell wall biogenesis/degradation</keyword>
<dbReference type="GO" id="GO:0008658">
    <property type="term" value="F:penicillin binding"/>
    <property type="evidence" value="ECO:0007669"/>
    <property type="project" value="InterPro"/>
</dbReference>
<dbReference type="InterPro" id="IPR001264">
    <property type="entry name" value="Glyco_trans_51"/>
</dbReference>
<dbReference type="Proteomes" id="UP000569914">
    <property type="component" value="Unassembled WGS sequence"/>
</dbReference>
<dbReference type="Pfam" id="PF00905">
    <property type="entry name" value="Transpeptidase"/>
    <property type="match status" value="1"/>
</dbReference>
<comment type="catalytic activity">
    <reaction evidence="12">
        <text>Preferential cleavage: (Ac)2-L-Lys-D-Ala-|-D-Ala. Also transpeptidation of peptidyl-alanyl moieties that are N-acyl substituents of D-alanine.</text>
        <dbReference type="EC" id="3.4.16.4"/>
    </reaction>
</comment>
<feature type="region of interest" description="Disordered" evidence="14">
    <location>
        <begin position="784"/>
        <end position="854"/>
    </location>
</feature>
<keyword evidence="9" id="KW-0573">Peptidoglycan synthesis</keyword>
<dbReference type="Gene3D" id="1.10.3810.10">
    <property type="entry name" value="Biosynthetic peptidoglycan transglycosylase-like"/>
    <property type="match status" value="1"/>
</dbReference>
<keyword evidence="7" id="KW-0378">Hydrolase</keyword>
<dbReference type="GO" id="GO:0008360">
    <property type="term" value="P:regulation of cell shape"/>
    <property type="evidence" value="ECO:0007669"/>
    <property type="project" value="UniProtKB-KW"/>
</dbReference>
<dbReference type="CDD" id="cd06577">
    <property type="entry name" value="PASTA_pknB"/>
    <property type="match status" value="1"/>
</dbReference>
<dbReference type="Pfam" id="PF00912">
    <property type="entry name" value="Transgly"/>
    <property type="match status" value="1"/>
</dbReference>
<keyword evidence="10" id="KW-0511">Multifunctional enzyme</keyword>
<evidence type="ECO:0000256" key="10">
    <source>
        <dbReference type="ARBA" id="ARBA00023268"/>
    </source>
</evidence>
<dbReference type="PANTHER" id="PTHR32282">
    <property type="entry name" value="BINDING PROTEIN TRANSPEPTIDASE, PUTATIVE-RELATED"/>
    <property type="match status" value="1"/>
</dbReference>
<dbReference type="FunFam" id="1.10.3810.10:FF:000001">
    <property type="entry name" value="Penicillin-binding protein 1A"/>
    <property type="match status" value="1"/>
</dbReference>
<evidence type="ECO:0000256" key="4">
    <source>
        <dbReference type="ARBA" id="ARBA00022670"/>
    </source>
</evidence>
<evidence type="ECO:0000256" key="8">
    <source>
        <dbReference type="ARBA" id="ARBA00022960"/>
    </source>
</evidence>
<dbReference type="GO" id="GO:0008955">
    <property type="term" value="F:peptidoglycan glycosyltransferase activity"/>
    <property type="evidence" value="ECO:0007669"/>
    <property type="project" value="UniProtKB-EC"/>
</dbReference>
<protein>
    <submittedName>
        <fullName evidence="16">Membrane peptidoglycan carboxypeptidase</fullName>
    </submittedName>
</protein>
<sequence length="854" mass="93778">MPVSLKRPAKVLSSLAMFLVVSVLAGVLVAGLFVPFAGLAGVTGQAAAGELENLPAELETPPQAERSKVLLGNGEVLTYFYDENRIYVPLDKIAPVMVQAQLAIEDHRFYEHGAMDLIGTLRAFVRTSSGDTQGGSTLTQQYVKMVLVESCELDQACIARMIQSSGIEGYQRKIKELRYALALEEKLDKNQILERYLNIAYYGQGAYGVEAAARHYFNTTAAKLTLPQAAMLAGLVQNPNQVNPVTNPGAAHDRRDVVINKMAEYGMITPAQVKEAKATKFDEKNVQKTRNGCVGSRYPFICDYVRRTLLQAPSLGKTPEEREDALKRGGLTIETAIDPDVQDMAQKRLSKVVSPTDPIISTMNMIQPGTGLILAMAQSRPVMGDNAKKGETYYNYSASPTLGGAEGYQAGSTFKAFTAAAALEKGIPTNKKYDAKKTINLKGRSFQTCEGRAKLDNWKVSNSTGANGVMDMHRAMQMSVNTYFAQLVLQVGLCRTTEMAEKLGIESTGRDEREGHEGETRDLVDYYQYIPAFTLGSVEISPISMAEAYATFAARGIHCDPIIIRKITKPDGKEIQAPSANCKRVLEKDVADGVNSLLSGVINKGTGRRAAVDDGRPQAGKTGTIDSNEAVWFSGYTPEAAGVAMIAIDKRQKPFIRGKKGFRSRGVKGFKLESGESLEGSGSGDAGQEIWKPTMERYLKDKPKTKFKKPSKEIETGKMVPMPGLAGLTIAEATTKLEDAGFTVVRDRVYSDTVPAGDFIGFSQYGGKVREFSTIYILFSAGRDPAKVRAEREAEEKAEREAEERRRREEERKKRQEQEQEEQKQDEEKKEDDKKPGDNKKPTEQTQKQEEGDG</sequence>
<dbReference type="Gene3D" id="3.30.10.20">
    <property type="match status" value="1"/>
</dbReference>
<dbReference type="GO" id="GO:0030288">
    <property type="term" value="C:outer membrane-bounded periplasmic space"/>
    <property type="evidence" value="ECO:0007669"/>
    <property type="project" value="TreeGrafter"/>
</dbReference>
<dbReference type="InterPro" id="IPR001460">
    <property type="entry name" value="PCN-bd_Tpept"/>
</dbReference>
<dbReference type="Pfam" id="PF03793">
    <property type="entry name" value="PASTA"/>
    <property type="match status" value="1"/>
</dbReference>
<evidence type="ECO:0000256" key="12">
    <source>
        <dbReference type="ARBA" id="ARBA00034000"/>
    </source>
</evidence>
<evidence type="ECO:0000256" key="7">
    <source>
        <dbReference type="ARBA" id="ARBA00022801"/>
    </source>
</evidence>
<dbReference type="RefSeq" id="WP_179751971.1">
    <property type="nucleotide sequence ID" value="NZ_JACCBU010000001.1"/>
</dbReference>
<gene>
    <name evidence="16" type="ORF">BKA15_002994</name>
</gene>
<dbReference type="GO" id="GO:0071555">
    <property type="term" value="P:cell wall organization"/>
    <property type="evidence" value="ECO:0007669"/>
    <property type="project" value="UniProtKB-KW"/>
</dbReference>
<dbReference type="InterPro" id="IPR012338">
    <property type="entry name" value="Beta-lactam/transpept-like"/>
</dbReference>
<dbReference type="SUPFAM" id="SSF53955">
    <property type="entry name" value="Lysozyme-like"/>
    <property type="match status" value="1"/>
</dbReference>
<dbReference type="SUPFAM" id="SSF56601">
    <property type="entry name" value="beta-lactamase/transpeptidase-like"/>
    <property type="match status" value="1"/>
</dbReference>